<name>A0A699K0T4_TANCI</name>
<organism evidence="1">
    <name type="scientific">Tanacetum cinerariifolium</name>
    <name type="common">Dalmatian daisy</name>
    <name type="synonym">Chrysanthemum cinerariifolium</name>
    <dbReference type="NCBI Taxonomy" id="118510"/>
    <lineage>
        <taxon>Eukaryota</taxon>
        <taxon>Viridiplantae</taxon>
        <taxon>Streptophyta</taxon>
        <taxon>Embryophyta</taxon>
        <taxon>Tracheophyta</taxon>
        <taxon>Spermatophyta</taxon>
        <taxon>Magnoliopsida</taxon>
        <taxon>eudicotyledons</taxon>
        <taxon>Gunneridae</taxon>
        <taxon>Pentapetalae</taxon>
        <taxon>asterids</taxon>
        <taxon>campanulids</taxon>
        <taxon>Asterales</taxon>
        <taxon>Asteraceae</taxon>
        <taxon>Asteroideae</taxon>
        <taxon>Anthemideae</taxon>
        <taxon>Anthemidinae</taxon>
        <taxon>Tanacetum</taxon>
    </lineage>
</organism>
<feature type="non-terminal residue" evidence="1">
    <location>
        <position position="1"/>
    </location>
</feature>
<comment type="caution">
    <text evidence="1">The sequence shown here is derived from an EMBL/GenBank/DDBJ whole genome shotgun (WGS) entry which is preliminary data.</text>
</comment>
<dbReference type="AlphaFoldDB" id="A0A699K0T4"/>
<dbReference type="EMBL" id="BKCJ010471786">
    <property type="protein sequence ID" value="GFA70256.1"/>
    <property type="molecule type" value="Genomic_DNA"/>
</dbReference>
<evidence type="ECO:0000313" key="1">
    <source>
        <dbReference type="EMBL" id="GFA70256.1"/>
    </source>
</evidence>
<proteinExistence type="predicted"/>
<sequence length="43" mass="4130">VQSSSAVASLCINSGNLSSLAVGSFSGSGKSSLAVGMPCAFYS</sequence>
<reference evidence="1" key="1">
    <citation type="journal article" date="2019" name="Sci. Rep.">
        <title>Draft genome of Tanacetum cinerariifolium, the natural source of mosquito coil.</title>
        <authorList>
            <person name="Yamashiro T."/>
            <person name="Shiraishi A."/>
            <person name="Satake H."/>
            <person name="Nakayama K."/>
        </authorList>
    </citation>
    <scope>NUCLEOTIDE SEQUENCE</scope>
</reference>
<protein>
    <submittedName>
        <fullName evidence="1">Uncharacterized protein</fullName>
    </submittedName>
</protein>
<gene>
    <name evidence="1" type="ORF">Tci_642228</name>
</gene>
<accession>A0A699K0T4</accession>